<gene>
    <name evidence="1" type="ORF">GHYDROH2_24500</name>
</gene>
<sequence length="275" mass="29609">MIRAFVAAALIAGTALPARGERLWLVIGASDPTAAGIARKAKALAPADPDPLVVRTGDCGDKRSIFAWVPEIAASPEAARAALSRMRATTGDAYLKRCDAEPQTLLALRMTAVAPSIADVPENAVNWEEKDRISTVRPLPDGRSIVVVRSYSPAAGDPLEGRRERVILASPSGKRTVLEENCIDPGPVATRQGRIAFHCVREQGGDQLFHDVAVFDASGEKISGIRHCRDPKWRDGEAVECREESVGPDGALTLRTKRILIPRKEKIPNRGRSGT</sequence>
<name>A0A9W6G201_9BACT</name>
<comment type="caution">
    <text evidence="1">The sequence shown here is derived from an EMBL/GenBank/DDBJ whole genome shotgun (WGS) entry which is preliminary data.</text>
</comment>
<dbReference type="Proteomes" id="UP001144352">
    <property type="component" value="Unassembled WGS sequence"/>
</dbReference>
<dbReference type="EMBL" id="BSDS01000002">
    <property type="protein sequence ID" value="GLI38949.1"/>
    <property type="molecule type" value="Genomic_DNA"/>
</dbReference>
<proteinExistence type="predicted"/>
<evidence type="ECO:0000313" key="2">
    <source>
        <dbReference type="Proteomes" id="UP001144352"/>
    </source>
</evidence>
<reference evidence="1" key="1">
    <citation type="submission" date="2022-12" db="EMBL/GenBank/DDBJ databases">
        <title>Reference genome sequencing for broad-spectrum identification of bacterial and archaeal isolates by mass spectrometry.</title>
        <authorList>
            <person name="Sekiguchi Y."/>
            <person name="Tourlousse D.M."/>
        </authorList>
    </citation>
    <scope>NUCLEOTIDE SEQUENCE</scope>
    <source>
        <strain evidence="1">H2</strain>
    </source>
</reference>
<organism evidence="1 2">
    <name type="scientific">Geobacter hydrogenophilus</name>
    <dbReference type="NCBI Taxonomy" id="40983"/>
    <lineage>
        <taxon>Bacteria</taxon>
        <taxon>Pseudomonadati</taxon>
        <taxon>Thermodesulfobacteriota</taxon>
        <taxon>Desulfuromonadia</taxon>
        <taxon>Geobacterales</taxon>
        <taxon>Geobacteraceae</taxon>
        <taxon>Geobacter</taxon>
    </lineage>
</organism>
<protein>
    <submittedName>
        <fullName evidence="1">Uncharacterized protein</fullName>
    </submittedName>
</protein>
<accession>A0A9W6G201</accession>
<dbReference type="RefSeq" id="WP_214185412.1">
    <property type="nucleotide sequence ID" value="NZ_BSDS01000002.1"/>
</dbReference>
<keyword evidence="2" id="KW-1185">Reference proteome</keyword>
<dbReference type="AlphaFoldDB" id="A0A9W6G201"/>
<evidence type="ECO:0000313" key="1">
    <source>
        <dbReference type="EMBL" id="GLI38949.1"/>
    </source>
</evidence>